<dbReference type="InterPro" id="IPR006597">
    <property type="entry name" value="Sel1-like"/>
</dbReference>
<dbReference type="InterPro" id="IPR050767">
    <property type="entry name" value="Sel1_AlgK"/>
</dbReference>
<sequence precursor="true">MKKITLILSLLFASFLIFPVKASNHLSACDTKDCKEYFKAYKILTKRGHSEAMATLGELYYAGYGTDKNIKQALKWFRRAAKFGITSAQYKAGILYLQESDYQDIDKGLKLLKKSTKHSFSPGSFALGKIYLNGGLVTQDLTQADEWLSKAFSLNNQEAIKFASKLKNSPKTVSLALPKLYAMVDSQVENNQASGSYPPINEMETITVSAPQYTEYFDAEIARLNNAIPDTSSGTGSNIAGKTCGNMWGCSTEMDSHRIRDVLLSDWGLETLQFRLN</sequence>
<dbReference type="AlphaFoldDB" id="A8G0L6"/>
<keyword evidence="3" id="KW-1185">Reference proteome</keyword>
<reference evidence="2 3" key="1">
    <citation type="submission" date="2007-08" db="EMBL/GenBank/DDBJ databases">
        <title>Complete sequence of Shewanella sediminis HAW-EB3.</title>
        <authorList>
            <consortium name="US DOE Joint Genome Institute"/>
            <person name="Copeland A."/>
            <person name="Lucas S."/>
            <person name="Lapidus A."/>
            <person name="Barry K."/>
            <person name="Glavina del Rio T."/>
            <person name="Dalin E."/>
            <person name="Tice H."/>
            <person name="Pitluck S."/>
            <person name="Chertkov O."/>
            <person name="Brettin T."/>
            <person name="Bruce D."/>
            <person name="Detter J.C."/>
            <person name="Han C."/>
            <person name="Schmutz J."/>
            <person name="Larimer F."/>
            <person name="Land M."/>
            <person name="Hauser L."/>
            <person name="Kyrpides N."/>
            <person name="Kim E."/>
            <person name="Zhao J.-S."/>
            <person name="Richardson P."/>
        </authorList>
    </citation>
    <scope>NUCLEOTIDE SEQUENCE [LARGE SCALE GENOMIC DNA]</scope>
    <source>
        <strain evidence="2 3">HAW-EB3</strain>
    </source>
</reference>
<dbReference type="OrthoDB" id="6270569at2"/>
<dbReference type="InterPro" id="IPR011990">
    <property type="entry name" value="TPR-like_helical_dom_sf"/>
</dbReference>
<proteinExistence type="predicted"/>
<organism evidence="2 3">
    <name type="scientific">Shewanella sediminis (strain HAW-EB3)</name>
    <dbReference type="NCBI Taxonomy" id="425104"/>
    <lineage>
        <taxon>Bacteria</taxon>
        <taxon>Pseudomonadati</taxon>
        <taxon>Pseudomonadota</taxon>
        <taxon>Gammaproteobacteria</taxon>
        <taxon>Alteromonadales</taxon>
        <taxon>Shewanellaceae</taxon>
        <taxon>Shewanella</taxon>
    </lineage>
</organism>
<feature type="signal peptide" evidence="1">
    <location>
        <begin position="1"/>
        <end position="22"/>
    </location>
</feature>
<dbReference type="KEGG" id="sse:Ssed_4035"/>
<dbReference type="SMART" id="SM00671">
    <property type="entry name" value="SEL1"/>
    <property type="match status" value="3"/>
</dbReference>
<protein>
    <submittedName>
        <fullName evidence="2">Sel1 domain protein repeat-containing protein</fullName>
    </submittedName>
</protein>
<dbReference type="PANTHER" id="PTHR11102:SF160">
    <property type="entry name" value="ERAD-ASSOCIATED E3 UBIQUITIN-PROTEIN LIGASE COMPONENT HRD3"/>
    <property type="match status" value="1"/>
</dbReference>
<dbReference type="STRING" id="425104.Ssed_4035"/>
<dbReference type="RefSeq" id="WP_012144369.1">
    <property type="nucleotide sequence ID" value="NC_009831.1"/>
</dbReference>
<evidence type="ECO:0000256" key="1">
    <source>
        <dbReference type="SAM" id="SignalP"/>
    </source>
</evidence>
<accession>A8G0L6</accession>
<dbReference type="EMBL" id="CP000821">
    <property type="protein sequence ID" value="ABV38639.1"/>
    <property type="molecule type" value="Genomic_DNA"/>
</dbReference>
<gene>
    <name evidence="2" type="ordered locus">Ssed_4035</name>
</gene>
<dbReference type="HOGENOM" id="CLU_1015243_0_0_6"/>
<feature type="chain" id="PRO_5002722529" evidence="1">
    <location>
        <begin position="23"/>
        <end position="277"/>
    </location>
</feature>
<dbReference type="eggNOG" id="COG0790">
    <property type="taxonomic scope" value="Bacteria"/>
</dbReference>
<dbReference type="SUPFAM" id="SSF81901">
    <property type="entry name" value="HCP-like"/>
    <property type="match status" value="1"/>
</dbReference>
<name>A8G0L6_SHESH</name>
<keyword evidence="1" id="KW-0732">Signal</keyword>
<dbReference type="Gene3D" id="1.25.40.10">
    <property type="entry name" value="Tetratricopeptide repeat domain"/>
    <property type="match status" value="1"/>
</dbReference>
<dbReference type="Pfam" id="PF08238">
    <property type="entry name" value="Sel1"/>
    <property type="match status" value="3"/>
</dbReference>
<evidence type="ECO:0000313" key="3">
    <source>
        <dbReference type="Proteomes" id="UP000002015"/>
    </source>
</evidence>
<dbReference type="Proteomes" id="UP000002015">
    <property type="component" value="Chromosome"/>
</dbReference>
<dbReference type="PANTHER" id="PTHR11102">
    <property type="entry name" value="SEL-1-LIKE PROTEIN"/>
    <property type="match status" value="1"/>
</dbReference>
<evidence type="ECO:0000313" key="2">
    <source>
        <dbReference type="EMBL" id="ABV38639.1"/>
    </source>
</evidence>